<dbReference type="PANTHER" id="PTHR43289:SF6">
    <property type="entry name" value="SERINE_THREONINE-PROTEIN KINASE NEKL-3"/>
    <property type="match status" value="1"/>
</dbReference>
<dbReference type="EMBL" id="JAVDYG010000001">
    <property type="protein sequence ID" value="MDR7362318.1"/>
    <property type="molecule type" value="Genomic_DNA"/>
</dbReference>
<dbReference type="GO" id="GO:0004674">
    <property type="term" value="F:protein serine/threonine kinase activity"/>
    <property type="evidence" value="ECO:0007669"/>
    <property type="project" value="UniProtKB-KW"/>
</dbReference>
<feature type="compositionally biased region" description="Low complexity" evidence="7">
    <location>
        <begin position="352"/>
        <end position="368"/>
    </location>
</feature>
<name>A0ABU2BUL2_9ACTN</name>
<dbReference type="PANTHER" id="PTHR43289">
    <property type="entry name" value="MITOGEN-ACTIVATED PROTEIN KINASE KINASE KINASE 20-RELATED"/>
    <property type="match status" value="1"/>
</dbReference>
<dbReference type="InterPro" id="IPR000719">
    <property type="entry name" value="Prot_kinase_dom"/>
</dbReference>
<dbReference type="PROSITE" id="PS50011">
    <property type="entry name" value="PROTEIN_KINASE_DOM"/>
    <property type="match status" value="1"/>
</dbReference>
<sequence length="617" mass="63825">MPHSDVGPGSVVADRFRLEDLLEDTSGARFWRARDLTLARDVAVHVVPADDPRAPALLTAARTSALVSDARLLRVLDAVEQDDLVFVVHEYGTGLSLDRIINEQGVLDPRRAVWLVREVAEAIVVGHGSGVAHGRLVPENVLITEAGSVKLIGFVVSGVLHGRPESAPDGSAPPSEHESDVTNLGALLYACLVGKWPGYPDSVVPAAPRDHGRLLRPRQVKAGVPKALDTLCGQILAGPARGRRTEDPRFESASAVVEALSRWLGDGGGSVVTPGTAYAGPTAYVDPARAPGTSGPQSLGSYDADDEADPAADPVAGSDRAAAPADPEATQASPLAQPEARPRREDSQRRPAAAWAGAADDHATVAAPLPLPVPGGEEDTVRASRPSPPASGPVPWGPDALRGTGSTPPARGDRPGSVWLRLAGLVAVVAVIVVGVLIVFGLGSSRNADDPQAGDGPTTARSDRTATPVKIVGVRDLDPPSQGGNGEEHPEEARLAADGDKATAWTTQSYNDGPALAPYKQGLGLVLDLGSETEVGSMSLSLGGAGYSFDVYAAPEGAGAPTDITGLRRVAQDKGAGGETQVQLDQVTTRYLVLWLTALPPDGGSFRGSVEEVVVRS</sequence>
<comment type="caution">
    <text evidence="10">The sequence shown here is derived from an EMBL/GenBank/DDBJ whole genome shotgun (WGS) entry which is preliminary data.</text>
</comment>
<evidence type="ECO:0000313" key="11">
    <source>
        <dbReference type="Proteomes" id="UP001183648"/>
    </source>
</evidence>
<feature type="region of interest" description="Disordered" evidence="7">
    <location>
        <begin position="444"/>
        <end position="496"/>
    </location>
</feature>
<dbReference type="CDD" id="cd13973">
    <property type="entry name" value="PK_MviN-like"/>
    <property type="match status" value="1"/>
</dbReference>
<keyword evidence="6" id="KW-0067">ATP-binding</keyword>
<keyword evidence="4" id="KW-0547">Nucleotide-binding</keyword>
<feature type="compositionally biased region" description="Low complexity" evidence="7">
    <location>
        <begin position="311"/>
        <end position="332"/>
    </location>
</feature>
<evidence type="ECO:0000256" key="5">
    <source>
        <dbReference type="ARBA" id="ARBA00022777"/>
    </source>
</evidence>
<keyword evidence="8" id="KW-0472">Membrane</keyword>
<reference evidence="10 11" key="1">
    <citation type="submission" date="2023-07" db="EMBL/GenBank/DDBJ databases">
        <title>Sequencing the genomes of 1000 actinobacteria strains.</title>
        <authorList>
            <person name="Klenk H.-P."/>
        </authorList>
    </citation>
    <scope>NUCLEOTIDE SEQUENCE [LARGE SCALE GENOMIC DNA]</scope>
    <source>
        <strain evidence="10 11">DSM 19426</strain>
    </source>
</reference>
<keyword evidence="5 10" id="KW-0418">Kinase</keyword>
<feature type="compositionally biased region" description="Basic and acidic residues" evidence="7">
    <location>
        <begin position="340"/>
        <end position="349"/>
    </location>
</feature>
<dbReference type="SUPFAM" id="SSF56112">
    <property type="entry name" value="Protein kinase-like (PK-like)"/>
    <property type="match status" value="1"/>
</dbReference>
<feature type="domain" description="Protein kinase" evidence="9">
    <location>
        <begin position="16"/>
        <end position="264"/>
    </location>
</feature>
<proteinExistence type="predicted"/>
<accession>A0ABU2BUL2</accession>
<protein>
    <recommendedName>
        <fullName evidence="1">non-specific serine/threonine protein kinase</fullName>
        <ecNumber evidence="1">2.7.11.1</ecNumber>
    </recommendedName>
</protein>
<evidence type="ECO:0000313" key="10">
    <source>
        <dbReference type="EMBL" id="MDR7362318.1"/>
    </source>
</evidence>
<feature type="compositionally biased region" description="Pro residues" evidence="7">
    <location>
        <begin position="386"/>
        <end position="396"/>
    </location>
</feature>
<evidence type="ECO:0000256" key="4">
    <source>
        <dbReference type="ARBA" id="ARBA00022741"/>
    </source>
</evidence>
<organism evidence="10 11">
    <name type="scientific">Nocardioides marmoribigeumensis</name>
    <dbReference type="NCBI Taxonomy" id="433649"/>
    <lineage>
        <taxon>Bacteria</taxon>
        <taxon>Bacillati</taxon>
        <taxon>Actinomycetota</taxon>
        <taxon>Actinomycetes</taxon>
        <taxon>Propionibacteriales</taxon>
        <taxon>Nocardioidaceae</taxon>
        <taxon>Nocardioides</taxon>
    </lineage>
</organism>
<dbReference type="Proteomes" id="UP001183648">
    <property type="component" value="Unassembled WGS sequence"/>
</dbReference>
<dbReference type="Gene3D" id="1.10.510.10">
    <property type="entry name" value="Transferase(Phosphotransferase) domain 1"/>
    <property type="match status" value="1"/>
</dbReference>
<feature type="transmembrane region" description="Helical" evidence="8">
    <location>
        <begin position="418"/>
        <end position="442"/>
    </location>
</feature>
<evidence type="ECO:0000256" key="7">
    <source>
        <dbReference type="SAM" id="MobiDB-lite"/>
    </source>
</evidence>
<evidence type="ECO:0000256" key="2">
    <source>
        <dbReference type="ARBA" id="ARBA00022527"/>
    </source>
</evidence>
<evidence type="ECO:0000256" key="1">
    <source>
        <dbReference type="ARBA" id="ARBA00012513"/>
    </source>
</evidence>
<evidence type="ECO:0000259" key="9">
    <source>
        <dbReference type="PROSITE" id="PS50011"/>
    </source>
</evidence>
<dbReference type="RefSeq" id="WP_310301614.1">
    <property type="nucleotide sequence ID" value="NZ_BAAAPS010000008.1"/>
</dbReference>
<keyword evidence="8" id="KW-0812">Transmembrane</keyword>
<dbReference type="Gene3D" id="2.60.120.260">
    <property type="entry name" value="Galactose-binding domain-like"/>
    <property type="match status" value="1"/>
</dbReference>
<feature type="compositionally biased region" description="Basic and acidic residues" evidence="7">
    <location>
        <begin position="486"/>
        <end position="496"/>
    </location>
</feature>
<dbReference type="Gene3D" id="3.30.200.20">
    <property type="entry name" value="Phosphorylase Kinase, domain 1"/>
    <property type="match status" value="1"/>
</dbReference>
<gene>
    <name evidence="10" type="ORF">J2S63_001871</name>
</gene>
<keyword evidence="11" id="KW-1185">Reference proteome</keyword>
<dbReference type="InterPro" id="IPR011009">
    <property type="entry name" value="Kinase-like_dom_sf"/>
</dbReference>
<keyword evidence="2 10" id="KW-0723">Serine/threonine-protein kinase</keyword>
<keyword evidence="3" id="KW-0808">Transferase</keyword>
<feature type="region of interest" description="Disordered" evidence="7">
    <location>
        <begin position="283"/>
        <end position="414"/>
    </location>
</feature>
<evidence type="ECO:0000256" key="3">
    <source>
        <dbReference type="ARBA" id="ARBA00022679"/>
    </source>
</evidence>
<dbReference type="SMART" id="SM00220">
    <property type="entry name" value="S_TKc"/>
    <property type="match status" value="1"/>
</dbReference>
<dbReference type="EC" id="2.7.11.1" evidence="1"/>
<keyword evidence="8" id="KW-1133">Transmembrane helix</keyword>
<dbReference type="Pfam" id="PF00069">
    <property type="entry name" value="Pkinase"/>
    <property type="match status" value="1"/>
</dbReference>
<evidence type="ECO:0000256" key="8">
    <source>
        <dbReference type="SAM" id="Phobius"/>
    </source>
</evidence>
<evidence type="ECO:0000256" key="6">
    <source>
        <dbReference type="ARBA" id="ARBA00022840"/>
    </source>
</evidence>